<dbReference type="PATRIC" id="fig|1122247.3.peg.2197"/>
<proteinExistence type="predicted"/>
<reference evidence="1 2" key="1">
    <citation type="journal article" date="2012" name="J. Bacteriol.">
        <title>Genome sequence of Mycobacterium hassiacum DSM 44199, a rare source of heat-stable mycobacterial proteins.</title>
        <authorList>
            <person name="Tiago I."/>
            <person name="Maranha A."/>
            <person name="Mendes V."/>
            <person name="Alarico S."/>
            <person name="Moynihan P.J."/>
            <person name="Clarke A.J."/>
            <person name="Macedo-Ribeiro S."/>
            <person name="Pereira P.J."/>
            <person name="Empadinhas N."/>
        </authorList>
    </citation>
    <scope>NUCLEOTIDE SEQUENCE [LARGE SCALE GENOMIC DNA]</scope>
    <source>
        <strain evidence="2">DSM 44199 / CIP 105218 / JCM 12690 / 3849</strain>
    </source>
</reference>
<evidence type="ECO:0000313" key="2">
    <source>
        <dbReference type="Proteomes" id="UP000006265"/>
    </source>
</evidence>
<accession>K5BJU2</accession>
<dbReference type="RefSeq" id="WP_005627615.1">
    <property type="nucleotide sequence ID" value="NZ_AMRA01000056.1"/>
</dbReference>
<gene>
    <name evidence="1" type="ORF">C731_2283</name>
</gene>
<keyword evidence="2" id="KW-1185">Reference proteome</keyword>
<dbReference type="EMBL" id="AMRA01000056">
    <property type="protein sequence ID" value="EKF23709.1"/>
    <property type="molecule type" value="Genomic_DNA"/>
</dbReference>
<dbReference type="AlphaFoldDB" id="K5BJU2"/>
<name>K5BJU2_MYCHD</name>
<dbReference type="Proteomes" id="UP000006265">
    <property type="component" value="Unassembled WGS sequence"/>
</dbReference>
<comment type="caution">
    <text evidence="1">The sequence shown here is derived from an EMBL/GenBank/DDBJ whole genome shotgun (WGS) entry which is preliminary data.</text>
</comment>
<protein>
    <submittedName>
        <fullName evidence="1">Uncharacterized protein</fullName>
    </submittedName>
</protein>
<evidence type="ECO:0000313" key="1">
    <source>
        <dbReference type="EMBL" id="EKF23709.1"/>
    </source>
</evidence>
<organism evidence="1 2">
    <name type="scientific">Mycolicibacterium hassiacum (strain DSM 44199 / CIP 105218 / JCM 12690 / 3849)</name>
    <name type="common">Mycobacterium hassiacum</name>
    <dbReference type="NCBI Taxonomy" id="1122247"/>
    <lineage>
        <taxon>Bacteria</taxon>
        <taxon>Bacillati</taxon>
        <taxon>Actinomycetota</taxon>
        <taxon>Actinomycetes</taxon>
        <taxon>Mycobacteriales</taxon>
        <taxon>Mycobacteriaceae</taxon>
        <taxon>Mycolicibacterium</taxon>
    </lineage>
</organism>
<sequence>MEALTALTERIKTDPESNLLDTIRTLYRIRCRKEFVLEPIQIFCGFGGRRKPLQRFF</sequence>